<reference evidence="3 4" key="1">
    <citation type="submission" date="2014-03" db="EMBL/GenBank/DDBJ databases">
        <title>Bradyrhizobium valentinum sp. nov., isolated from effective nodules of Lupinus mariae-josephae, a lupine endemic of basic-lime soils in Eastern Spain.</title>
        <authorList>
            <person name="Duran D."/>
            <person name="Rey L."/>
            <person name="Navarro A."/>
            <person name="Busquets A."/>
            <person name="Imperial J."/>
            <person name="Ruiz-Argueso T."/>
        </authorList>
    </citation>
    <scope>NUCLEOTIDE SEQUENCE [LARGE SCALE GENOMIC DNA]</scope>
    <source>
        <strain evidence="3 4">PAC68</strain>
    </source>
</reference>
<feature type="transmembrane region" description="Helical" evidence="1">
    <location>
        <begin position="54"/>
        <end position="73"/>
    </location>
</feature>
<feature type="domain" description="Acyltransferase 3" evidence="2">
    <location>
        <begin position="17"/>
        <end position="359"/>
    </location>
</feature>
<evidence type="ECO:0000259" key="2">
    <source>
        <dbReference type="Pfam" id="PF01757"/>
    </source>
</evidence>
<dbReference type="PANTHER" id="PTHR23028">
    <property type="entry name" value="ACETYLTRANSFERASE"/>
    <property type="match status" value="1"/>
</dbReference>
<dbReference type="InterPro" id="IPR050879">
    <property type="entry name" value="Acyltransferase_3"/>
</dbReference>
<name>A0A0R3LMW5_9BRAD</name>
<dbReference type="OrthoDB" id="505919at2"/>
<dbReference type="AlphaFoldDB" id="A0A0R3LMW5"/>
<evidence type="ECO:0000313" key="3">
    <source>
        <dbReference type="EMBL" id="KRR06755.1"/>
    </source>
</evidence>
<evidence type="ECO:0000313" key="4">
    <source>
        <dbReference type="Proteomes" id="UP000050863"/>
    </source>
</evidence>
<feature type="transmembrane region" description="Helical" evidence="1">
    <location>
        <begin position="98"/>
        <end position="119"/>
    </location>
</feature>
<feature type="transmembrane region" description="Helical" evidence="1">
    <location>
        <begin position="20"/>
        <end position="42"/>
    </location>
</feature>
<dbReference type="STRING" id="280332.CQ12_32045"/>
<dbReference type="GO" id="GO:0016747">
    <property type="term" value="F:acyltransferase activity, transferring groups other than amino-acyl groups"/>
    <property type="evidence" value="ECO:0007669"/>
    <property type="project" value="InterPro"/>
</dbReference>
<feature type="transmembrane region" description="Helical" evidence="1">
    <location>
        <begin position="247"/>
        <end position="268"/>
    </location>
</feature>
<accession>A0A0R3LMW5</accession>
<dbReference type="RefSeq" id="WP_057836578.1">
    <property type="nucleotide sequence ID" value="NZ_LLXZ01000108.1"/>
</dbReference>
<dbReference type="Pfam" id="PF01757">
    <property type="entry name" value="Acyl_transf_3"/>
    <property type="match status" value="1"/>
</dbReference>
<feature type="transmembrane region" description="Helical" evidence="1">
    <location>
        <begin position="349"/>
        <end position="372"/>
    </location>
</feature>
<keyword evidence="1" id="KW-0472">Membrane</keyword>
<dbReference type="PANTHER" id="PTHR23028:SF134">
    <property type="entry name" value="PUTATIVE (AFU_ORTHOLOGUE AFUA_4G08520)-RELATED"/>
    <property type="match status" value="1"/>
</dbReference>
<feature type="transmembrane region" description="Helical" evidence="1">
    <location>
        <begin position="216"/>
        <end position="235"/>
    </location>
</feature>
<dbReference type="InterPro" id="IPR002656">
    <property type="entry name" value="Acyl_transf_3_dom"/>
</dbReference>
<feature type="transmembrane region" description="Helical" evidence="1">
    <location>
        <begin position="178"/>
        <end position="204"/>
    </location>
</feature>
<proteinExistence type="predicted"/>
<sequence>MNGRANVKVDAATSNLMDALRGVSAMIVACVHGFQVFVLPYYGVGSPSHILTSLLATHAVTVFFIVSGFMIYVSTLRHRNADGSFQTARFAEARILRIYPPLIAAIVITILVYLLIQLLDLHGRESFRLGGELFVARERATLEWSALPSTFFLLYGAVPGAPPPINMDGPLWTLSYEWWFYILIFLSARLWNGCSVSTVLPLAAIGVMLLHGRNTLFLWFFLIWLSGFWLGHIYVKGQLFTDKFWPRAAALAVSTLIMMFVMGHGHLVSDLLNPFDTPSAQRMMVIVGVFLALVVSVLIRWATSSGVAIPKAISGLARFSYTLYVIHYPLLLLSFSLLYPLLHNRGWMISLIAAAAVLAPITYIASKVALLVENRKLLSRLVSRTRCLQQKA</sequence>
<feature type="transmembrane region" description="Helical" evidence="1">
    <location>
        <begin position="321"/>
        <end position="342"/>
    </location>
</feature>
<keyword evidence="4" id="KW-1185">Reference proteome</keyword>
<comment type="caution">
    <text evidence="3">The sequence shown here is derived from an EMBL/GenBank/DDBJ whole genome shotgun (WGS) entry which is preliminary data.</text>
</comment>
<protein>
    <recommendedName>
        <fullName evidence="2">Acyltransferase 3 domain-containing protein</fullName>
    </recommendedName>
</protein>
<dbReference type="EMBL" id="LLXZ01000108">
    <property type="protein sequence ID" value="KRR06755.1"/>
    <property type="molecule type" value="Genomic_DNA"/>
</dbReference>
<feature type="transmembrane region" description="Helical" evidence="1">
    <location>
        <begin position="280"/>
        <end position="301"/>
    </location>
</feature>
<dbReference type="Proteomes" id="UP000050863">
    <property type="component" value="Unassembled WGS sequence"/>
</dbReference>
<evidence type="ECO:0000256" key="1">
    <source>
        <dbReference type="SAM" id="Phobius"/>
    </source>
</evidence>
<keyword evidence="1" id="KW-0812">Transmembrane</keyword>
<gene>
    <name evidence="3" type="ORF">CQ12_32045</name>
</gene>
<organism evidence="3 4">
    <name type="scientific">Bradyrhizobium jicamae</name>
    <dbReference type="NCBI Taxonomy" id="280332"/>
    <lineage>
        <taxon>Bacteria</taxon>
        <taxon>Pseudomonadati</taxon>
        <taxon>Pseudomonadota</taxon>
        <taxon>Alphaproteobacteria</taxon>
        <taxon>Hyphomicrobiales</taxon>
        <taxon>Nitrobacteraceae</taxon>
        <taxon>Bradyrhizobium</taxon>
    </lineage>
</organism>
<keyword evidence="1" id="KW-1133">Transmembrane helix</keyword>